<keyword evidence="4" id="KW-0808">Transferase</keyword>
<evidence type="ECO:0000313" key="10">
    <source>
        <dbReference type="EMBL" id="GGC77736.1"/>
    </source>
</evidence>
<evidence type="ECO:0000259" key="8">
    <source>
        <dbReference type="PROSITE" id="PS50112"/>
    </source>
</evidence>
<feature type="transmembrane region" description="Helical" evidence="6">
    <location>
        <begin position="34"/>
        <end position="66"/>
    </location>
</feature>
<evidence type="ECO:0000259" key="9">
    <source>
        <dbReference type="PROSITE" id="PS50113"/>
    </source>
</evidence>
<feature type="domain" description="PAC" evidence="9">
    <location>
        <begin position="481"/>
        <end position="535"/>
    </location>
</feature>
<dbReference type="PRINTS" id="PR00344">
    <property type="entry name" value="BCTRLSENSOR"/>
</dbReference>
<dbReference type="InterPro" id="IPR052162">
    <property type="entry name" value="Sensor_kinase/Photoreceptor"/>
</dbReference>
<accession>A0A916XK94</accession>
<dbReference type="InterPro" id="IPR004358">
    <property type="entry name" value="Sig_transdc_His_kin-like_C"/>
</dbReference>
<dbReference type="SUPFAM" id="SSF47384">
    <property type="entry name" value="Homodimeric domain of signal transducing histidine kinase"/>
    <property type="match status" value="1"/>
</dbReference>
<dbReference type="CDD" id="cd00130">
    <property type="entry name" value="PAS"/>
    <property type="match status" value="3"/>
</dbReference>
<keyword evidence="5" id="KW-0418">Kinase</keyword>
<evidence type="ECO:0000256" key="1">
    <source>
        <dbReference type="ARBA" id="ARBA00000085"/>
    </source>
</evidence>
<dbReference type="PROSITE" id="PS50109">
    <property type="entry name" value="HIS_KIN"/>
    <property type="match status" value="1"/>
</dbReference>
<dbReference type="PROSITE" id="PS50112">
    <property type="entry name" value="PAS"/>
    <property type="match status" value="3"/>
</dbReference>
<dbReference type="PROSITE" id="PS50113">
    <property type="entry name" value="PAC"/>
    <property type="match status" value="3"/>
</dbReference>
<keyword evidence="11" id="KW-1185">Reference proteome</keyword>
<dbReference type="Pfam" id="PF02518">
    <property type="entry name" value="HATPase_c"/>
    <property type="match status" value="1"/>
</dbReference>
<reference evidence="10" key="1">
    <citation type="journal article" date="2014" name="Int. J. Syst. Evol. Microbiol.">
        <title>Complete genome sequence of Corynebacterium casei LMG S-19264T (=DSM 44701T), isolated from a smear-ripened cheese.</title>
        <authorList>
            <consortium name="US DOE Joint Genome Institute (JGI-PGF)"/>
            <person name="Walter F."/>
            <person name="Albersmeier A."/>
            <person name="Kalinowski J."/>
            <person name="Ruckert C."/>
        </authorList>
    </citation>
    <scope>NUCLEOTIDE SEQUENCE</scope>
    <source>
        <strain evidence="10">CGMCC 1.12919</strain>
    </source>
</reference>
<evidence type="ECO:0000259" key="7">
    <source>
        <dbReference type="PROSITE" id="PS50109"/>
    </source>
</evidence>
<dbReference type="PANTHER" id="PTHR43304:SF1">
    <property type="entry name" value="PAC DOMAIN-CONTAINING PROTEIN"/>
    <property type="match status" value="1"/>
</dbReference>
<protein>
    <recommendedName>
        <fullName evidence="2">histidine kinase</fullName>
        <ecNumber evidence="2">2.7.13.3</ecNumber>
    </recommendedName>
</protein>
<feature type="transmembrane region" description="Helical" evidence="6">
    <location>
        <begin position="72"/>
        <end position="95"/>
    </location>
</feature>
<keyword evidence="3" id="KW-0597">Phosphoprotein</keyword>
<dbReference type="InterPro" id="IPR035965">
    <property type="entry name" value="PAS-like_dom_sf"/>
</dbReference>
<dbReference type="PANTHER" id="PTHR43304">
    <property type="entry name" value="PHYTOCHROME-LIKE PROTEIN CPH1"/>
    <property type="match status" value="1"/>
</dbReference>
<comment type="caution">
    <text evidence="10">The sequence shown here is derived from an EMBL/GenBank/DDBJ whole genome shotgun (WGS) entry which is preliminary data.</text>
</comment>
<dbReference type="Gene3D" id="1.10.287.130">
    <property type="match status" value="1"/>
</dbReference>
<sequence>MPPGWPGPGGKRSKLSSSDQEHPSMIAALPRHRLALGILASVAGIAAVCLTGAAFGLLAVVAALYLHARGRAVRLLSATLAIACAGSIVAALLYAGDTRDLAVSWAALSAVALCIGAVVAATAPTPLSAAESEGRLSLRVGGPDNREQDLRQLIDAVPALIWSTTREGTPTYVNKRFTDVIGATLADITAPDGTLCLSVVHSEDRPAAARAFARSLATGVPYTMKYRQLRSGGAYRWTETRAEPLHDGRGGILRWYGVSVDIDDVVSAQEALAEREQELSQLVDMVPSYLWRLSRDGEPNFFNKRLIDFLGLGVADADRPGMSRLAALVEAVVHPDDAARVEEALQRCLVTGECFAMRLRLRRGDGVFRWMSGSAEPMRDQGGCIVHWYGLFHDIDDQLHAEEAVRRSERELQQLIDALPVHIWSWTPEGKLSYVSRRYLEHLGLSEVNFEDFTRVVQALVHPEDGAEVQRTAARCLQTGAPFVMRYRRRCLDGAYRWMEGRCEPLRDQDGTIVHWYHVSIDIDDGVRAQEDLRLAQENLARQSQAASLAELSASIAHEVNQPLAAVVANSHACQRWLAADPPNVQRARKTVERITRDANAAADVVSRIRALFRQSMGARICTPLDDVIAEVRDLVAEEASRRGVRLDVQVESGLPPVALDRVQIQQVLINLLRNGMEAMDATAGDRVLGLCASSLGKAIRMEISDRGGGIERPEGMFEPFFTTKPNGMGMGLAICRSIVESHAGRLWAEKNEPHGAKLIFTLPIEVKATP</sequence>
<keyword evidence="6" id="KW-0812">Transmembrane</keyword>
<organism evidence="10 11">
    <name type="scientific">Chelatococcus reniformis</name>
    <dbReference type="NCBI Taxonomy" id="1494448"/>
    <lineage>
        <taxon>Bacteria</taxon>
        <taxon>Pseudomonadati</taxon>
        <taxon>Pseudomonadota</taxon>
        <taxon>Alphaproteobacteria</taxon>
        <taxon>Hyphomicrobiales</taxon>
        <taxon>Chelatococcaceae</taxon>
        <taxon>Chelatococcus</taxon>
    </lineage>
</organism>
<evidence type="ECO:0000256" key="6">
    <source>
        <dbReference type="SAM" id="Phobius"/>
    </source>
</evidence>
<gene>
    <name evidence="10" type="ORF">GCM10010994_40020</name>
</gene>
<name>A0A916XK94_9HYPH</name>
<dbReference type="Pfam" id="PF08447">
    <property type="entry name" value="PAS_3"/>
    <property type="match status" value="3"/>
</dbReference>
<dbReference type="Proteomes" id="UP000637002">
    <property type="component" value="Unassembled WGS sequence"/>
</dbReference>
<dbReference type="EC" id="2.7.13.3" evidence="2"/>
<feature type="domain" description="PAC" evidence="9">
    <location>
        <begin position="222"/>
        <end position="274"/>
    </location>
</feature>
<comment type="catalytic activity">
    <reaction evidence="1">
        <text>ATP + protein L-histidine = ADP + protein N-phospho-L-histidine.</text>
        <dbReference type="EC" id="2.7.13.3"/>
    </reaction>
</comment>
<feature type="domain" description="PAS" evidence="8">
    <location>
        <begin position="275"/>
        <end position="352"/>
    </location>
</feature>
<proteinExistence type="predicted"/>
<feature type="domain" description="PAS" evidence="8">
    <location>
        <begin position="408"/>
        <end position="480"/>
    </location>
</feature>
<evidence type="ECO:0000256" key="5">
    <source>
        <dbReference type="ARBA" id="ARBA00022777"/>
    </source>
</evidence>
<dbReference type="Gene3D" id="3.30.565.10">
    <property type="entry name" value="Histidine kinase-like ATPase, C-terminal domain"/>
    <property type="match status" value="1"/>
</dbReference>
<dbReference type="InterPro" id="IPR003594">
    <property type="entry name" value="HATPase_dom"/>
</dbReference>
<feature type="domain" description="Histidine kinase" evidence="7">
    <location>
        <begin position="555"/>
        <end position="767"/>
    </location>
</feature>
<dbReference type="AlphaFoldDB" id="A0A916XK94"/>
<dbReference type="InterPro" id="IPR005467">
    <property type="entry name" value="His_kinase_dom"/>
</dbReference>
<evidence type="ECO:0000256" key="3">
    <source>
        <dbReference type="ARBA" id="ARBA00022553"/>
    </source>
</evidence>
<dbReference type="NCBIfam" id="TIGR00229">
    <property type="entry name" value="sensory_box"/>
    <property type="match status" value="3"/>
</dbReference>
<evidence type="ECO:0000313" key="11">
    <source>
        <dbReference type="Proteomes" id="UP000637002"/>
    </source>
</evidence>
<dbReference type="SUPFAM" id="SSF55874">
    <property type="entry name" value="ATPase domain of HSP90 chaperone/DNA topoisomerase II/histidine kinase"/>
    <property type="match status" value="1"/>
</dbReference>
<dbReference type="InterPro" id="IPR000014">
    <property type="entry name" value="PAS"/>
</dbReference>
<feature type="transmembrane region" description="Helical" evidence="6">
    <location>
        <begin position="102"/>
        <end position="123"/>
    </location>
</feature>
<dbReference type="Pfam" id="PF00512">
    <property type="entry name" value="HisKA"/>
    <property type="match status" value="1"/>
</dbReference>
<dbReference type="InterPro" id="IPR036097">
    <property type="entry name" value="HisK_dim/P_sf"/>
</dbReference>
<dbReference type="Gene3D" id="3.30.450.20">
    <property type="entry name" value="PAS domain"/>
    <property type="match status" value="3"/>
</dbReference>
<dbReference type="InterPro" id="IPR001610">
    <property type="entry name" value="PAC"/>
</dbReference>
<evidence type="ECO:0000256" key="4">
    <source>
        <dbReference type="ARBA" id="ARBA00022679"/>
    </source>
</evidence>
<dbReference type="SMART" id="SM00086">
    <property type="entry name" value="PAC"/>
    <property type="match status" value="3"/>
</dbReference>
<dbReference type="FunFam" id="3.30.450.20:FF:000099">
    <property type="entry name" value="Sensory box sensor histidine kinase"/>
    <property type="match status" value="1"/>
</dbReference>
<dbReference type="InterPro" id="IPR036890">
    <property type="entry name" value="HATPase_C_sf"/>
</dbReference>
<feature type="domain" description="PAC" evidence="9">
    <location>
        <begin position="355"/>
        <end position="407"/>
    </location>
</feature>
<feature type="domain" description="PAS" evidence="8">
    <location>
        <begin position="146"/>
        <end position="219"/>
    </location>
</feature>
<dbReference type="GO" id="GO:0000155">
    <property type="term" value="F:phosphorelay sensor kinase activity"/>
    <property type="evidence" value="ECO:0007669"/>
    <property type="project" value="InterPro"/>
</dbReference>
<dbReference type="SUPFAM" id="SSF55785">
    <property type="entry name" value="PYP-like sensor domain (PAS domain)"/>
    <property type="match status" value="3"/>
</dbReference>
<keyword evidence="6" id="KW-0472">Membrane</keyword>
<dbReference type="InterPro" id="IPR013655">
    <property type="entry name" value="PAS_fold_3"/>
</dbReference>
<evidence type="ECO:0000256" key="2">
    <source>
        <dbReference type="ARBA" id="ARBA00012438"/>
    </source>
</evidence>
<dbReference type="EMBL" id="BMGG01000007">
    <property type="protein sequence ID" value="GGC77736.1"/>
    <property type="molecule type" value="Genomic_DNA"/>
</dbReference>
<reference evidence="10" key="2">
    <citation type="submission" date="2020-09" db="EMBL/GenBank/DDBJ databases">
        <authorList>
            <person name="Sun Q."/>
            <person name="Zhou Y."/>
        </authorList>
    </citation>
    <scope>NUCLEOTIDE SEQUENCE</scope>
    <source>
        <strain evidence="10">CGMCC 1.12919</strain>
    </source>
</reference>
<dbReference type="SMART" id="SM00091">
    <property type="entry name" value="PAS"/>
    <property type="match status" value="3"/>
</dbReference>
<keyword evidence="6" id="KW-1133">Transmembrane helix</keyword>
<dbReference type="InterPro" id="IPR000700">
    <property type="entry name" value="PAS-assoc_C"/>
</dbReference>
<dbReference type="SMART" id="SM00387">
    <property type="entry name" value="HATPase_c"/>
    <property type="match status" value="1"/>
</dbReference>
<dbReference type="CDD" id="cd00082">
    <property type="entry name" value="HisKA"/>
    <property type="match status" value="1"/>
</dbReference>
<dbReference type="InterPro" id="IPR003661">
    <property type="entry name" value="HisK_dim/P_dom"/>
</dbReference>
<dbReference type="SMART" id="SM00388">
    <property type="entry name" value="HisKA"/>
    <property type="match status" value="1"/>
</dbReference>